<evidence type="ECO:0000256" key="1">
    <source>
        <dbReference type="SAM" id="Phobius"/>
    </source>
</evidence>
<keyword evidence="3" id="KW-1185">Reference proteome</keyword>
<organism evidence="2 3">
    <name type="scientific">Winogradskyella maritima</name>
    <dbReference type="NCBI Taxonomy" id="1517766"/>
    <lineage>
        <taxon>Bacteria</taxon>
        <taxon>Pseudomonadati</taxon>
        <taxon>Bacteroidota</taxon>
        <taxon>Flavobacteriia</taxon>
        <taxon>Flavobacteriales</taxon>
        <taxon>Flavobacteriaceae</taxon>
        <taxon>Winogradskyella</taxon>
    </lineage>
</organism>
<name>A0ABV8AKP9_9FLAO</name>
<dbReference type="EMBL" id="JBHSAT010000004">
    <property type="protein sequence ID" value="MFC3877184.1"/>
    <property type="molecule type" value="Genomic_DNA"/>
</dbReference>
<dbReference type="Pfam" id="PF19578">
    <property type="entry name" value="DUF6090"/>
    <property type="match status" value="1"/>
</dbReference>
<protein>
    <submittedName>
        <fullName evidence="2">DUF6090 family protein</fullName>
    </submittedName>
</protein>
<keyword evidence="1" id="KW-0812">Transmembrane</keyword>
<keyword evidence="1" id="KW-0472">Membrane</keyword>
<dbReference type="RefSeq" id="WP_386098988.1">
    <property type="nucleotide sequence ID" value="NZ_JBHSAT010000004.1"/>
</dbReference>
<evidence type="ECO:0000313" key="2">
    <source>
        <dbReference type="EMBL" id="MFC3877184.1"/>
    </source>
</evidence>
<keyword evidence="1" id="KW-1133">Transmembrane helix</keyword>
<evidence type="ECO:0000313" key="3">
    <source>
        <dbReference type="Proteomes" id="UP001595812"/>
    </source>
</evidence>
<accession>A0ABV8AKP9</accession>
<comment type="caution">
    <text evidence="2">The sequence shown here is derived from an EMBL/GenBank/DDBJ whole genome shotgun (WGS) entry which is preliminary data.</text>
</comment>
<reference evidence="3" key="1">
    <citation type="journal article" date="2019" name="Int. J. Syst. Evol. Microbiol.">
        <title>The Global Catalogue of Microorganisms (GCM) 10K type strain sequencing project: providing services to taxonomists for standard genome sequencing and annotation.</title>
        <authorList>
            <consortium name="The Broad Institute Genomics Platform"/>
            <consortium name="The Broad Institute Genome Sequencing Center for Infectious Disease"/>
            <person name="Wu L."/>
            <person name="Ma J."/>
        </authorList>
    </citation>
    <scope>NUCLEOTIDE SEQUENCE [LARGE SCALE GENOMIC DNA]</scope>
    <source>
        <strain evidence="3">CECT 8979</strain>
    </source>
</reference>
<sequence length="239" mass="27882">MIKIFRKIRYNLMNENRTGKYLKYAIGEIILVVIGILIALQINNWNENRKNTISEYKLVDKMIGQAKADSLLFDYRIEGTMLIDSIFGHYVAMNQDSTNTYIKINYSGKLSPFVNLNDGSNLIRNHSEDFKQISNLELREELMQYAYLVTMMDGATELLNKNLQDYIIPLELEYFEALKPYDSTSTLEEMKAIFKNPKLEARFELIRGLSINVKNQIEILQNKNHSVLKDLTNHRKNLN</sequence>
<dbReference type="InterPro" id="IPR045749">
    <property type="entry name" value="DUF6090"/>
</dbReference>
<proteinExistence type="predicted"/>
<dbReference type="Proteomes" id="UP001595812">
    <property type="component" value="Unassembled WGS sequence"/>
</dbReference>
<gene>
    <name evidence="2" type="ORF">ACFOSX_08075</name>
</gene>
<feature type="transmembrane region" description="Helical" evidence="1">
    <location>
        <begin position="21"/>
        <end position="42"/>
    </location>
</feature>